<gene>
    <name evidence="2" type="ORF">SAMN05443575_3385</name>
</gene>
<evidence type="ECO:0000313" key="3">
    <source>
        <dbReference type="Proteomes" id="UP000186132"/>
    </source>
</evidence>
<dbReference type="RefSeq" id="WP_159440889.1">
    <property type="nucleotide sequence ID" value="NZ_FQVU01000005.1"/>
</dbReference>
<accession>A0A1M5QYG4</accession>
<name>A0A1M5QYG4_9ACTN</name>
<proteinExistence type="predicted"/>
<keyword evidence="3" id="KW-1185">Reference proteome</keyword>
<dbReference type="Proteomes" id="UP000186132">
    <property type="component" value="Unassembled WGS sequence"/>
</dbReference>
<dbReference type="AlphaFoldDB" id="A0A1M5QYG4"/>
<dbReference type="STRING" id="1206085.SAMN05443575_3385"/>
<organism evidence="2 3">
    <name type="scientific">Jatrophihabitans endophyticus</name>
    <dbReference type="NCBI Taxonomy" id="1206085"/>
    <lineage>
        <taxon>Bacteria</taxon>
        <taxon>Bacillati</taxon>
        <taxon>Actinomycetota</taxon>
        <taxon>Actinomycetes</taxon>
        <taxon>Jatrophihabitantales</taxon>
        <taxon>Jatrophihabitantaceae</taxon>
        <taxon>Jatrophihabitans</taxon>
    </lineage>
</organism>
<evidence type="ECO:0000313" key="2">
    <source>
        <dbReference type="EMBL" id="SHH18810.1"/>
    </source>
</evidence>
<protein>
    <submittedName>
        <fullName evidence="2">Uncharacterized protein</fullName>
    </submittedName>
</protein>
<reference evidence="3" key="1">
    <citation type="submission" date="2016-11" db="EMBL/GenBank/DDBJ databases">
        <authorList>
            <person name="Varghese N."/>
            <person name="Submissions S."/>
        </authorList>
    </citation>
    <scope>NUCLEOTIDE SEQUENCE [LARGE SCALE GENOMIC DNA]</scope>
    <source>
        <strain evidence="3">DSM 45627</strain>
    </source>
</reference>
<sequence>MTSERSSAVEVVPALPHTVTGTVKKWQLDPGGSGEDVEGQVADGSR</sequence>
<dbReference type="EMBL" id="FQVU01000005">
    <property type="protein sequence ID" value="SHH18810.1"/>
    <property type="molecule type" value="Genomic_DNA"/>
</dbReference>
<feature type="region of interest" description="Disordered" evidence="1">
    <location>
        <begin position="24"/>
        <end position="46"/>
    </location>
</feature>
<evidence type="ECO:0000256" key="1">
    <source>
        <dbReference type="SAM" id="MobiDB-lite"/>
    </source>
</evidence>